<name>A0A9I9E8P2_CUCME</name>
<dbReference type="EnsemblPlants" id="MELO3C030307.2.1">
    <property type="protein sequence ID" value="MELO3C030307.2.1"/>
    <property type="gene ID" value="MELO3C030307.2"/>
</dbReference>
<reference evidence="1" key="1">
    <citation type="submission" date="2023-03" db="UniProtKB">
        <authorList>
            <consortium name="EnsemblPlants"/>
        </authorList>
    </citation>
    <scope>IDENTIFICATION</scope>
</reference>
<sequence length="92" mass="11116">MDWRLLECLKYWKLQMQAKYLIFRILNQLDRKYDAAEKDKKRGEYLRTGFGVQNFFSFENNNRKHFLPFFVLLGGGVMNLMHNPNRANNTDH</sequence>
<dbReference type="Gramene" id="MELO3C030307.2.1">
    <property type="protein sequence ID" value="MELO3C030307.2.1"/>
    <property type="gene ID" value="MELO3C030307.2"/>
</dbReference>
<dbReference type="AlphaFoldDB" id="A0A9I9E8P2"/>
<evidence type="ECO:0000313" key="1">
    <source>
        <dbReference type="EnsemblPlants" id="MELO3C030307.2.1"/>
    </source>
</evidence>
<accession>A0A9I9E8P2</accession>
<organism evidence="1">
    <name type="scientific">Cucumis melo</name>
    <name type="common">Muskmelon</name>
    <dbReference type="NCBI Taxonomy" id="3656"/>
    <lineage>
        <taxon>Eukaryota</taxon>
        <taxon>Viridiplantae</taxon>
        <taxon>Streptophyta</taxon>
        <taxon>Embryophyta</taxon>
        <taxon>Tracheophyta</taxon>
        <taxon>Spermatophyta</taxon>
        <taxon>Magnoliopsida</taxon>
        <taxon>eudicotyledons</taxon>
        <taxon>Gunneridae</taxon>
        <taxon>Pentapetalae</taxon>
        <taxon>rosids</taxon>
        <taxon>fabids</taxon>
        <taxon>Cucurbitales</taxon>
        <taxon>Cucurbitaceae</taxon>
        <taxon>Benincaseae</taxon>
        <taxon>Cucumis</taxon>
    </lineage>
</organism>
<protein>
    <submittedName>
        <fullName evidence="1">Uncharacterized protein</fullName>
    </submittedName>
</protein>
<proteinExistence type="predicted"/>